<dbReference type="GO" id="GO:0005737">
    <property type="term" value="C:cytoplasm"/>
    <property type="evidence" value="ECO:0007669"/>
    <property type="project" value="TreeGrafter"/>
</dbReference>
<protein>
    <recommendedName>
        <fullName evidence="4">Conidiation protein 6</fullName>
    </recommendedName>
</protein>
<dbReference type="PANTHER" id="PTHR36576">
    <property type="entry name" value="UPF0654 PROTEIN C11D3.01C-RELATED"/>
    <property type="match status" value="1"/>
</dbReference>
<dbReference type="PANTHER" id="PTHR36576:SF1">
    <property type="entry name" value="UPF0654 PROTEIN C11D3.01C-RELATED"/>
    <property type="match status" value="1"/>
</dbReference>
<dbReference type="Proteomes" id="UP000029665">
    <property type="component" value="Unassembled WGS sequence"/>
</dbReference>
<feature type="compositionally biased region" description="Polar residues" evidence="1">
    <location>
        <begin position="1"/>
        <end position="10"/>
    </location>
</feature>
<accession>A0A060SEA0</accession>
<reference evidence="2" key="1">
    <citation type="submission" date="2014-01" db="EMBL/GenBank/DDBJ databases">
        <title>The genome of the white-rot fungus Pycnoporus cinnabarinus: a basidiomycete model with a versatile arsenal for lignocellulosic biomass breakdown.</title>
        <authorList>
            <person name="Levasseur A."/>
            <person name="Lomascolo A."/>
            <person name="Ruiz-Duenas F.J."/>
            <person name="Uzan E."/>
            <person name="Piumi F."/>
            <person name="Kues U."/>
            <person name="Ram A.F.J."/>
            <person name="Murat C."/>
            <person name="Haon M."/>
            <person name="Benoit I."/>
            <person name="Arfi Y."/>
            <person name="Chevret D."/>
            <person name="Drula E."/>
            <person name="Kwon M.J."/>
            <person name="Gouret P."/>
            <person name="Lesage-Meessen L."/>
            <person name="Lombard V."/>
            <person name="Mariette J."/>
            <person name="Noirot C."/>
            <person name="Park J."/>
            <person name="Patyshakuliyeva A."/>
            <person name="Wieneger R.A.B."/>
            <person name="Wosten H.A.B."/>
            <person name="Martin F."/>
            <person name="Coutinho P.M."/>
            <person name="de Vries R."/>
            <person name="Martinez A.T."/>
            <person name="Klopp C."/>
            <person name="Pontarotti P."/>
            <person name="Henrissat B."/>
            <person name="Record E."/>
        </authorList>
    </citation>
    <scope>NUCLEOTIDE SEQUENCE [LARGE SCALE GENOMIC DNA]</scope>
    <source>
        <strain evidence="2">BRFM137</strain>
    </source>
</reference>
<keyword evidence="3" id="KW-1185">Reference proteome</keyword>
<proteinExistence type="predicted"/>
<sequence length="86" mass="9413">MSNPGNTLSQVARGLKAAISNPNNSEEAKERAQERLRDMEESGELESREAHEDNVAIGHKANLSNPNTSEEAKKHSAQVLEEMGRS</sequence>
<feature type="region of interest" description="Disordered" evidence="1">
    <location>
        <begin position="1"/>
        <end position="86"/>
    </location>
</feature>
<dbReference type="InterPro" id="IPR018824">
    <property type="entry name" value="Conidiation-specific_6"/>
</dbReference>
<organism evidence="2 3">
    <name type="scientific">Pycnoporus cinnabarinus</name>
    <name type="common">Cinnabar-red polypore</name>
    <name type="synonym">Trametes cinnabarina</name>
    <dbReference type="NCBI Taxonomy" id="5643"/>
    <lineage>
        <taxon>Eukaryota</taxon>
        <taxon>Fungi</taxon>
        <taxon>Dikarya</taxon>
        <taxon>Basidiomycota</taxon>
        <taxon>Agaricomycotina</taxon>
        <taxon>Agaricomycetes</taxon>
        <taxon>Polyporales</taxon>
        <taxon>Polyporaceae</taxon>
        <taxon>Trametes</taxon>
    </lineage>
</organism>
<evidence type="ECO:0008006" key="4">
    <source>
        <dbReference type="Google" id="ProtNLM"/>
    </source>
</evidence>
<comment type="caution">
    <text evidence="2">The sequence shown here is derived from an EMBL/GenBank/DDBJ whole genome shotgun (WGS) entry which is preliminary data.</text>
</comment>
<evidence type="ECO:0000313" key="2">
    <source>
        <dbReference type="EMBL" id="CDO70614.1"/>
    </source>
</evidence>
<name>A0A060SEA0_PYCCI</name>
<dbReference type="InterPro" id="IPR052670">
    <property type="entry name" value="UPF0654_domain"/>
</dbReference>
<evidence type="ECO:0000256" key="1">
    <source>
        <dbReference type="SAM" id="MobiDB-lite"/>
    </source>
</evidence>
<dbReference type="OrthoDB" id="5419162at2759"/>
<dbReference type="Pfam" id="PF10346">
    <property type="entry name" value="Con-6"/>
    <property type="match status" value="2"/>
</dbReference>
<dbReference type="HOGENOM" id="CLU_107705_2_0_1"/>
<feature type="compositionally biased region" description="Basic and acidic residues" evidence="1">
    <location>
        <begin position="26"/>
        <end position="54"/>
    </location>
</feature>
<dbReference type="OMA" id="AIGHKAN"/>
<evidence type="ECO:0000313" key="3">
    <source>
        <dbReference type="Proteomes" id="UP000029665"/>
    </source>
</evidence>
<dbReference type="AlphaFoldDB" id="A0A060SEA0"/>
<dbReference type="EMBL" id="CCBP010000088">
    <property type="protein sequence ID" value="CDO70614.1"/>
    <property type="molecule type" value="Genomic_DNA"/>
</dbReference>
<gene>
    <name evidence="2" type="ORF">BN946_scf184748.g11</name>
</gene>